<keyword evidence="3" id="KW-1185">Reference proteome</keyword>
<reference evidence="2" key="1">
    <citation type="submission" date="2021-04" db="EMBL/GenBank/DDBJ databases">
        <authorList>
            <person name="Tunstrom K."/>
        </authorList>
    </citation>
    <scope>NUCLEOTIDE SEQUENCE</scope>
</reference>
<proteinExistence type="predicted"/>
<dbReference type="EMBL" id="CAJQZP010001427">
    <property type="protein sequence ID" value="CAG5045306.1"/>
    <property type="molecule type" value="Genomic_DNA"/>
</dbReference>
<evidence type="ECO:0000313" key="3">
    <source>
        <dbReference type="Proteomes" id="UP000691718"/>
    </source>
</evidence>
<comment type="caution">
    <text evidence="2">The sequence shown here is derived from an EMBL/GenBank/DDBJ whole genome shotgun (WGS) entry which is preliminary data.</text>
</comment>
<dbReference type="AlphaFoldDB" id="A0A8S3Y0S4"/>
<name>A0A8S3Y0S4_PARAO</name>
<evidence type="ECO:0000256" key="1">
    <source>
        <dbReference type="SAM" id="MobiDB-lite"/>
    </source>
</evidence>
<feature type="region of interest" description="Disordered" evidence="1">
    <location>
        <begin position="1"/>
        <end position="29"/>
    </location>
</feature>
<dbReference type="Proteomes" id="UP000691718">
    <property type="component" value="Unassembled WGS sequence"/>
</dbReference>
<gene>
    <name evidence="2" type="ORF">PAPOLLO_LOCUS23235</name>
</gene>
<evidence type="ECO:0000313" key="2">
    <source>
        <dbReference type="EMBL" id="CAG5045306.1"/>
    </source>
</evidence>
<accession>A0A8S3Y0S4</accession>
<sequence length="331" mass="39063">MYNLTKSNIDNKYRNQSQPNLEPNSFGNTESVEKQIKVEYSDETFDQNRPYDNFDSEKTEITFNFDDQEIFDLNKLKCITCKVLLNRTVDNEEHKAIKKAISSIINTLNNKNDEKRSVNTQTDEVSVISIEEYNFIKIMIRNKMMKVLSHITQKNSNDSSVNNHPQTTRYENILNFGNESSCEAVFKQSEKNKSIYMDVYNSVIKEMLHPAIENEENMKIIFNKTFTLLSEFISEILNNEMVNFTINLPDKISFTDLNKINIKIDMNVETRLLLSQHIKQLQEFRQNQQIGYQFSTQQQHEESQFRMQQSNNRYEQVQGVEMYNTNNWPRG</sequence>
<organism evidence="2 3">
    <name type="scientific">Parnassius apollo</name>
    <name type="common">Apollo butterfly</name>
    <name type="synonym">Papilio apollo</name>
    <dbReference type="NCBI Taxonomy" id="110799"/>
    <lineage>
        <taxon>Eukaryota</taxon>
        <taxon>Metazoa</taxon>
        <taxon>Ecdysozoa</taxon>
        <taxon>Arthropoda</taxon>
        <taxon>Hexapoda</taxon>
        <taxon>Insecta</taxon>
        <taxon>Pterygota</taxon>
        <taxon>Neoptera</taxon>
        <taxon>Endopterygota</taxon>
        <taxon>Lepidoptera</taxon>
        <taxon>Glossata</taxon>
        <taxon>Ditrysia</taxon>
        <taxon>Papilionoidea</taxon>
        <taxon>Papilionidae</taxon>
        <taxon>Parnassiinae</taxon>
        <taxon>Parnassini</taxon>
        <taxon>Parnassius</taxon>
        <taxon>Parnassius</taxon>
    </lineage>
</organism>
<protein>
    <submittedName>
        <fullName evidence="2">(apollo) hypothetical protein</fullName>
    </submittedName>
</protein>